<dbReference type="Pfam" id="PF00480">
    <property type="entry name" value="ROK"/>
    <property type="match status" value="1"/>
</dbReference>
<evidence type="ECO:0000313" key="3">
    <source>
        <dbReference type="EMBL" id="GGH22152.1"/>
    </source>
</evidence>
<dbReference type="SUPFAM" id="SSF53067">
    <property type="entry name" value="Actin-like ATPase domain"/>
    <property type="match status" value="1"/>
</dbReference>
<evidence type="ECO:0000256" key="1">
    <source>
        <dbReference type="ARBA" id="ARBA00006479"/>
    </source>
</evidence>
<dbReference type="InterPro" id="IPR000600">
    <property type="entry name" value="ROK"/>
</dbReference>
<feature type="region of interest" description="Disordered" evidence="2">
    <location>
        <begin position="1"/>
        <end position="25"/>
    </location>
</feature>
<dbReference type="InterPro" id="IPR043129">
    <property type="entry name" value="ATPase_NBD"/>
</dbReference>
<dbReference type="GO" id="GO:0016301">
    <property type="term" value="F:kinase activity"/>
    <property type="evidence" value="ECO:0007669"/>
    <property type="project" value="UniProtKB-KW"/>
</dbReference>
<keyword evidence="4" id="KW-1185">Reference proteome</keyword>
<evidence type="ECO:0000256" key="2">
    <source>
        <dbReference type="SAM" id="MobiDB-lite"/>
    </source>
</evidence>
<dbReference type="AlphaFoldDB" id="A0A917I7C7"/>
<sequence length="417" mass="43283">MTRKDPIAEAAATSSSVALGGNAERTRSHNRRVVLETVRQHGRLGRSDIAALTRLTAQAVSNIVVELVAEGLLAERGRRRTARGQPPVDFEVNADGGMTAGMEIGADRITTVLVDIAGGLRAQRTTTLPDASPPAVQALAALELAAARRAPGLPKRLLGCGVVMPGPFGVEGMSSIGDTVLPGWANLDAAALMTEALGCAVTVENDATAAAVGERLYGRGRDRRNFCLVYFGAGLGLGIIIDGQPYRGAYGNAGEIGHVRVVPGGRACPCGGHGCLERYASANALAEMLHDSGREAAYEDVARLADTRDPVVDRWIAEAATLLGPVVALLENLFDPETIVLGGTLPDVVMDGLVAAMQPLPLSVSSRSDRSVTRLQRGATGRLTAALGAAALPLLDTIAPKIDRVAPPEPIARAAGR</sequence>
<protein>
    <submittedName>
        <fullName evidence="3">Sugar kinase</fullName>
    </submittedName>
</protein>
<dbReference type="Gene3D" id="3.30.420.40">
    <property type="match status" value="2"/>
</dbReference>
<dbReference type="InterPro" id="IPR036390">
    <property type="entry name" value="WH_DNA-bd_sf"/>
</dbReference>
<dbReference type="PANTHER" id="PTHR18964:SF149">
    <property type="entry name" value="BIFUNCTIONAL UDP-N-ACETYLGLUCOSAMINE 2-EPIMERASE_N-ACETYLMANNOSAMINE KINASE"/>
    <property type="match status" value="1"/>
</dbReference>
<dbReference type="Gene3D" id="1.10.10.10">
    <property type="entry name" value="Winged helix-like DNA-binding domain superfamily/Winged helix DNA-binding domain"/>
    <property type="match status" value="1"/>
</dbReference>
<accession>A0A917I7C7</accession>
<keyword evidence="3" id="KW-0808">Transferase</keyword>
<name>A0A917I7C7_9HYPH</name>
<reference evidence="3" key="2">
    <citation type="submission" date="2020-09" db="EMBL/GenBank/DDBJ databases">
        <authorList>
            <person name="Sun Q."/>
            <person name="Zhou Y."/>
        </authorList>
    </citation>
    <scope>NUCLEOTIDE SEQUENCE</scope>
    <source>
        <strain evidence="3">CGMCC 1.12214</strain>
    </source>
</reference>
<dbReference type="EMBL" id="BMES01000002">
    <property type="protein sequence ID" value="GGH22152.1"/>
    <property type="molecule type" value="Genomic_DNA"/>
</dbReference>
<dbReference type="RefSeq" id="WP_188518271.1">
    <property type="nucleotide sequence ID" value="NZ_BMES01000002.1"/>
</dbReference>
<proteinExistence type="inferred from homology"/>
<reference evidence="3" key="1">
    <citation type="journal article" date="2014" name="Int. J. Syst. Evol. Microbiol.">
        <title>Complete genome sequence of Corynebacterium casei LMG S-19264T (=DSM 44701T), isolated from a smear-ripened cheese.</title>
        <authorList>
            <consortium name="US DOE Joint Genome Institute (JGI-PGF)"/>
            <person name="Walter F."/>
            <person name="Albersmeier A."/>
            <person name="Kalinowski J."/>
            <person name="Ruckert C."/>
        </authorList>
    </citation>
    <scope>NUCLEOTIDE SEQUENCE</scope>
    <source>
        <strain evidence="3">CGMCC 1.12214</strain>
    </source>
</reference>
<comment type="similarity">
    <text evidence="1">Belongs to the ROK (NagC/XylR) family.</text>
</comment>
<comment type="caution">
    <text evidence="3">The sequence shown here is derived from an EMBL/GenBank/DDBJ whole genome shotgun (WGS) entry which is preliminary data.</text>
</comment>
<dbReference type="PANTHER" id="PTHR18964">
    <property type="entry name" value="ROK (REPRESSOR, ORF, KINASE) FAMILY"/>
    <property type="match status" value="1"/>
</dbReference>
<dbReference type="InterPro" id="IPR036388">
    <property type="entry name" value="WH-like_DNA-bd_sf"/>
</dbReference>
<organism evidence="3 4">
    <name type="scientific">Alsobacter metallidurans</name>
    <dbReference type="NCBI Taxonomy" id="340221"/>
    <lineage>
        <taxon>Bacteria</taxon>
        <taxon>Pseudomonadati</taxon>
        <taxon>Pseudomonadota</taxon>
        <taxon>Alphaproteobacteria</taxon>
        <taxon>Hyphomicrobiales</taxon>
        <taxon>Alsobacteraceae</taxon>
        <taxon>Alsobacter</taxon>
    </lineage>
</organism>
<keyword evidence="3" id="KW-0418">Kinase</keyword>
<dbReference type="Proteomes" id="UP000603912">
    <property type="component" value="Unassembled WGS sequence"/>
</dbReference>
<dbReference type="SUPFAM" id="SSF46785">
    <property type="entry name" value="Winged helix' DNA-binding domain"/>
    <property type="match status" value="1"/>
</dbReference>
<gene>
    <name evidence="3" type="primary">xylR</name>
    <name evidence="3" type="ORF">GCM10007036_26950</name>
</gene>
<evidence type="ECO:0000313" key="4">
    <source>
        <dbReference type="Proteomes" id="UP000603912"/>
    </source>
</evidence>